<protein>
    <submittedName>
        <fullName evidence="1">Uncharacterized protein</fullName>
    </submittedName>
</protein>
<reference evidence="1" key="1">
    <citation type="submission" date="2020-03" db="EMBL/GenBank/DDBJ databases">
        <title>Castanea mollissima Vanexum genome sequencing.</title>
        <authorList>
            <person name="Staton M."/>
        </authorList>
    </citation>
    <scope>NUCLEOTIDE SEQUENCE</scope>
    <source>
        <tissue evidence="1">Leaf</tissue>
    </source>
</reference>
<gene>
    <name evidence="1" type="ORF">CMV_005966</name>
</gene>
<dbReference type="Proteomes" id="UP000737018">
    <property type="component" value="Unassembled WGS sequence"/>
</dbReference>
<dbReference type="AlphaFoldDB" id="A0A8J4RQ88"/>
<accession>A0A8J4RQ88</accession>
<keyword evidence="2" id="KW-1185">Reference proteome</keyword>
<evidence type="ECO:0000313" key="1">
    <source>
        <dbReference type="EMBL" id="KAF3970323.1"/>
    </source>
</evidence>
<proteinExistence type="predicted"/>
<sequence>MIASKSEIGFDAFEIPPISKVSKFDTDCFVDPPMSSLVDTILFSDVVAYLLPVIGLHGVKARSFSTPRTDQCIDGSKSKPLTSISLHIYPCFCLILLNVSSVTLDGHRSRRFSAVSQLPIKGPTHTPRFSLPRLSLFPSSR</sequence>
<name>A0A8J4RQ88_9ROSI</name>
<evidence type="ECO:0000313" key="2">
    <source>
        <dbReference type="Proteomes" id="UP000737018"/>
    </source>
</evidence>
<dbReference type="EMBL" id="JRKL02000546">
    <property type="protein sequence ID" value="KAF3970323.1"/>
    <property type="molecule type" value="Genomic_DNA"/>
</dbReference>
<organism evidence="1 2">
    <name type="scientific">Castanea mollissima</name>
    <name type="common">Chinese chestnut</name>
    <dbReference type="NCBI Taxonomy" id="60419"/>
    <lineage>
        <taxon>Eukaryota</taxon>
        <taxon>Viridiplantae</taxon>
        <taxon>Streptophyta</taxon>
        <taxon>Embryophyta</taxon>
        <taxon>Tracheophyta</taxon>
        <taxon>Spermatophyta</taxon>
        <taxon>Magnoliopsida</taxon>
        <taxon>eudicotyledons</taxon>
        <taxon>Gunneridae</taxon>
        <taxon>Pentapetalae</taxon>
        <taxon>rosids</taxon>
        <taxon>fabids</taxon>
        <taxon>Fagales</taxon>
        <taxon>Fagaceae</taxon>
        <taxon>Castanea</taxon>
    </lineage>
</organism>
<dbReference type="OrthoDB" id="10431329at2759"/>
<comment type="caution">
    <text evidence="1">The sequence shown here is derived from an EMBL/GenBank/DDBJ whole genome shotgun (WGS) entry which is preliminary data.</text>
</comment>